<evidence type="ECO:0000313" key="4">
    <source>
        <dbReference type="Proteomes" id="UP000198426"/>
    </source>
</evidence>
<proteinExistence type="predicted"/>
<sequence>MASSRFDERLQNLAQERTAPSTKRPPSGPIRSSGKESPRPPAPDPEVSDGSASRLGRSGQLLRFTLGALWLFATMRLAAGMQSIQDHLNASPTLRPHEDLVMLAVVLLIGASMIGFAWRIKRTAFRAYRRDAGWALSLGAVTGFVLGVGPQEVIAIAMADAGF</sequence>
<evidence type="ECO:0000256" key="2">
    <source>
        <dbReference type="SAM" id="Phobius"/>
    </source>
</evidence>
<feature type="transmembrane region" description="Helical" evidence="2">
    <location>
        <begin position="61"/>
        <end position="80"/>
    </location>
</feature>
<gene>
    <name evidence="3" type="ORF">SAMN05421757_10323</name>
</gene>
<organism evidence="3 4">
    <name type="scientific">Tropicimonas sediminicola</name>
    <dbReference type="NCBI Taxonomy" id="1031541"/>
    <lineage>
        <taxon>Bacteria</taxon>
        <taxon>Pseudomonadati</taxon>
        <taxon>Pseudomonadota</taxon>
        <taxon>Alphaproteobacteria</taxon>
        <taxon>Rhodobacterales</taxon>
        <taxon>Roseobacteraceae</taxon>
        <taxon>Tropicimonas</taxon>
    </lineage>
</organism>
<evidence type="ECO:0000256" key="1">
    <source>
        <dbReference type="SAM" id="MobiDB-lite"/>
    </source>
</evidence>
<name>A0A239GNL9_9RHOB</name>
<dbReference type="AlphaFoldDB" id="A0A239GNL9"/>
<keyword evidence="4" id="KW-1185">Reference proteome</keyword>
<feature type="transmembrane region" description="Helical" evidence="2">
    <location>
        <begin position="100"/>
        <end position="120"/>
    </location>
</feature>
<accession>A0A239GNL9</accession>
<feature type="region of interest" description="Disordered" evidence="1">
    <location>
        <begin position="1"/>
        <end position="54"/>
    </location>
</feature>
<dbReference type="EMBL" id="FZOY01000003">
    <property type="protein sequence ID" value="SNS70402.1"/>
    <property type="molecule type" value="Genomic_DNA"/>
</dbReference>
<dbReference type="Proteomes" id="UP000198426">
    <property type="component" value="Unassembled WGS sequence"/>
</dbReference>
<keyword evidence="2" id="KW-1133">Transmembrane helix</keyword>
<feature type="compositionally biased region" description="Polar residues" evidence="1">
    <location>
        <begin position="12"/>
        <end position="21"/>
    </location>
</feature>
<feature type="compositionally biased region" description="Basic and acidic residues" evidence="1">
    <location>
        <begin position="1"/>
        <end position="10"/>
    </location>
</feature>
<keyword evidence="2" id="KW-0812">Transmembrane</keyword>
<keyword evidence="2" id="KW-0472">Membrane</keyword>
<reference evidence="3 4" key="1">
    <citation type="submission" date="2017-06" db="EMBL/GenBank/DDBJ databases">
        <authorList>
            <person name="Kim H.J."/>
            <person name="Triplett B.A."/>
        </authorList>
    </citation>
    <scope>NUCLEOTIDE SEQUENCE [LARGE SCALE GENOMIC DNA]</scope>
    <source>
        <strain evidence="3 4">DSM 29339</strain>
    </source>
</reference>
<protein>
    <submittedName>
        <fullName evidence="3">Uncharacterized protein</fullName>
    </submittedName>
</protein>
<feature type="transmembrane region" description="Helical" evidence="2">
    <location>
        <begin position="132"/>
        <end position="159"/>
    </location>
</feature>
<evidence type="ECO:0000313" key="3">
    <source>
        <dbReference type="EMBL" id="SNS70402.1"/>
    </source>
</evidence>